<comment type="similarity">
    <text evidence="6">Belongs to the TVP38/TMEM64 family.</text>
</comment>
<sequence length="231" mass="26376">MKRRQVRKKLMILIVIIIIVIAVALWKYPLWNLLSIIEYLKKFTTTVRNLGYLGLLLYLVAFTLGTMLFLPSLPFALFGGITYGSTLGIIYASIGDILGASLAFVIGRYFMRERIERVLQKYKTFHEINEGVKHDGWRIIVLTRMVPLIPHWLQNYAYGLTSVGFLTYALVSLLCIAPTTAVWIIVVNTLGRGEKDANKIIFYLAIAAVVIVLLSYIPKWIYKKKMLAKEK</sequence>
<keyword evidence="2 6" id="KW-1003">Cell membrane</keyword>
<keyword evidence="4 6" id="KW-1133">Transmembrane helix</keyword>
<feature type="transmembrane region" description="Helical" evidence="6">
    <location>
        <begin position="89"/>
        <end position="111"/>
    </location>
</feature>
<dbReference type="RefSeq" id="WP_151864667.1">
    <property type="nucleotide sequence ID" value="NZ_WBZB01000006.1"/>
</dbReference>
<dbReference type="GO" id="GO:0005886">
    <property type="term" value="C:plasma membrane"/>
    <property type="evidence" value="ECO:0007669"/>
    <property type="project" value="UniProtKB-SubCell"/>
</dbReference>
<evidence type="ECO:0000256" key="6">
    <source>
        <dbReference type="RuleBase" id="RU366058"/>
    </source>
</evidence>
<dbReference type="OrthoDB" id="9812980at2"/>
<keyword evidence="3 6" id="KW-0812">Transmembrane</keyword>
<dbReference type="Proteomes" id="UP000465601">
    <property type="component" value="Unassembled WGS sequence"/>
</dbReference>
<dbReference type="InterPro" id="IPR015414">
    <property type="entry name" value="TMEM64"/>
</dbReference>
<feature type="transmembrane region" description="Helical" evidence="6">
    <location>
        <begin position="50"/>
        <end position="77"/>
    </location>
</feature>
<feature type="transmembrane region" description="Helical" evidence="6">
    <location>
        <begin position="165"/>
        <end position="188"/>
    </location>
</feature>
<protein>
    <recommendedName>
        <fullName evidence="6">TVP38/TMEM64 family membrane protein</fullName>
    </recommendedName>
</protein>
<keyword evidence="9" id="KW-1185">Reference proteome</keyword>
<dbReference type="AlphaFoldDB" id="A0A833HR50"/>
<keyword evidence="5 6" id="KW-0472">Membrane</keyword>
<feature type="domain" description="VTT" evidence="7">
    <location>
        <begin position="70"/>
        <end position="187"/>
    </location>
</feature>
<dbReference type="InterPro" id="IPR032816">
    <property type="entry name" value="VTT_dom"/>
</dbReference>
<organism evidence="8 9">
    <name type="scientific">Alkaliphilus serpentinus</name>
    <dbReference type="NCBI Taxonomy" id="1482731"/>
    <lineage>
        <taxon>Bacteria</taxon>
        <taxon>Bacillati</taxon>
        <taxon>Bacillota</taxon>
        <taxon>Clostridia</taxon>
        <taxon>Peptostreptococcales</taxon>
        <taxon>Natronincolaceae</taxon>
        <taxon>Alkaliphilus</taxon>
    </lineage>
</organism>
<comment type="subcellular location">
    <subcellularLocation>
        <location evidence="1 6">Cell membrane</location>
        <topology evidence="1 6">Multi-pass membrane protein</topology>
    </subcellularLocation>
</comment>
<evidence type="ECO:0000313" key="9">
    <source>
        <dbReference type="Proteomes" id="UP000465601"/>
    </source>
</evidence>
<reference evidence="8 9" key="1">
    <citation type="submission" date="2019-10" db="EMBL/GenBank/DDBJ databases">
        <title>Alkaliphilus serpentinus sp. nov. and Alkaliphilus pronyensis sp. nov., two novel anaerobic alkaliphilic species isolated from the serpentinized-hosted hydrothermal field of the Prony Bay (New Caledonia).</title>
        <authorList>
            <person name="Postec A."/>
        </authorList>
    </citation>
    <scope>NUCLEOTIDE SEQUENCE [LARGE SCALE GENOMIC DNA]</scope>
    <source>
        <strain evidence="8 9">LacT</strain>
    </source>
</reference>
<feature type="transmembrane region" description="Helical" evidence="6">
    <location>
        <begin position="12"/>
        <end position="30"/>
    </location>
</feature>
<evidence type="ECO:0000259" key="7">
    <source>
        <dbReference type="Pfam" id="PF09335"/>
    </source>
</evidence>
<dbReference type="PANTHER" id="PTHR12677">
    <property type="entry name" value="GOLGI APPARATUS MEMBRANE PROTEIN TVP38-RELATED"/>
    <property type="match status" value="1"/>
</dbReference>
<evidence type="ECO:0000256" key="3">
    <source>
        <dbReference type="ARBA" id="ARBA00022692"/>
    </source>
</evidence>
<name>A0A833HR50_9FIRM</name>
<gene>
    <name evidence="8" type="ORF">F8153_01960</name>
</gene>
<evidence type="ECO:0000256" key="2">
    <source>
        <dbReference type="ARBA" id="ARBA00022475"/>
    </source>
</evidence>
<dbReference type="PANTHER" id="PTHR12677:SF59">
    <property type="entry name" value="GOLGI APPARATUS MEMBRANE PROTEIN TVP38-RELATED"/>
    <property type="match status" value="1"/>
</dbReference>
<evidence type="ECO:0000256" key="1">
    <source>
        <dbReference type="ARBA" id="ARBA00004651"/>
    </source>
</evidence>
<accession>A0A833HR50</accession>
<evidence type="ECO:0000256" key="5">
    <source>
        <dbReference type="ARBA" id="ARBA00023136"/>
    </source>
</evidence>
<dbReference type="Pfam" id="PF09335">
    <property type="entry name" value="VTT_dom"/>
    <property type="match status" value="1"/>
</dbReference>
<proteinExistence type="inferred from homology"/>
<dbReference type="EMBL" id="WBZB01000006">
    <property type="protein sequence ID" value="KAB3532855.1"/>
    <property type="molecule type" value="Genomic_DNA"/>
</dbReference>
<feature type="transmembrane region" description="Helical" evidence="6">
    <location>
        <begin position="200"/>
        <end position="222"/>
    </location>
</feature>
<evidence type="ECO:0000313" key="8">
    <source>
        <dbReference type="EMBL" id="KAB3532855.1"/>
    </source>
</evidence>
<evidence type="ECO:0000256" key="4">
    <source>
        <dbReference type="ARBA" id="ARBA00022989"/>
    </source>
</evidence>
<comment type="caution">
    <text evidence="8">The sequence shown here is derived from an EMBL/GenBank/DDBJ whole genome shotgun (WGS) entry which is preliminary data.</text>
</comment>